<dbReference type="EMBL" id="CP065321">
    <property type="protein sequence ID" value="QQR29742.1"/>
    <property type="molecule type" value="Genomic_DNA"/>
</dbReference>
<protein>
    <submittedName>
        <fullName evidence="2">Antirestriction protein ArdA</fullName>
    </submittedName>
</protein>
<gene>
    <name evidence="1" type="ORF">ADH66_07130</name>
    <name evidence="2" type="ORF">I5Q82_17205</name>
</gene>
<dbReference type="Gene3D" id="1.10.10.1190">
    <property type="entry name" value="Antirestriction protein ArdA, domain 3"/>
    <property type="match status" value="1"/>
</dbReference>
<evidence type="ECO:0000313" key="2">
    <source>
        <dbReference type="EMBL" id="QQR29742.1"/>
    </source>
</evidence>
<accession>A0A1Z2XPS8</accession>
<sequence>MEGKILEAHVTNLGKYNEGRLVGAPLNFPTTTEDVQALLKRIGVDGVRYEEIFITDFESDILGLYDHLGEYESIDELNHLAHLLSGKDGDALAKLEAVMDSGEYTGSVKDLINLTQNLDNYDFYPDVDSEEALGRLYIQEFEAIQVPEHLIDYIDYEAYGRDVRINEGGHFAPGGYVMSNHGSFVEHYHGIEDIPPEHRVFAYPQLNIREQMAAYQEVIDRSALNEGKQRLSVSREDR</sequence>
<reference evidence="1" key="1">
    <citation type="journal article" date="2017" name="Genome Announc.">
        <title>High-Quality Whole-Genome Sequences of the Oligo-Mouse-Microbiota Bacterial Community.</title>
        <authorList>
            <person name="Garzetti D."/>
            <person name="Brugiroux S."/>
            <person name="Bunk B."/>
            <person name="Pukall R."/>
            <person name="McCoy K.D."/>
            <person name="Macpherson A.J."/>
            <person name="Stecher B."/>
        </authorList>
    </citation>
    <scope>NUCLEOTIDE SEQUENCE</scope>
    <source>
        <strain evidence="1">KB18</strain>
    </source>
</reference>
<dbReference type="Gene3D" id="3.10.20.480">
    <property type="entry name" value="Antirestriction protein ArdA, domain 1"/>
    <property type="match status" value="1"/>
</dbReference>
<evidence type="ECO:0000313" key="3">
    <source>
        <dbReference type="Proteomes" id="UP000196710"/>
    </source>
</evidence>
<reference evidence="2 4" key="3">
    <citation type="submission" date="2020-11" db="EMBL/GenBank/DDBJ databases">
        <title>Closed and high quality bacterial genomes of the OMM12 community.</title>
        <authorList>
            <person name="Marbouty M."/>
            <person name="Lamy-Besnier Q."/>
            <person name="Debarbieux L."/>
            <person name="Koszul R."/>
        </authorList>
    </citation>
    <scope>NUCLEOTIDE SEQUENCE [LARGE SCALE GENOMIC DNA]</scope>
    <source>
        <strain evidence="2 4">KB18</strain>
    </source>
</reference>
<name>A0A1Z2XPS8_9FIRM</name>
<dbReference type="KEGG" id="amur:ADH66_07130"/>
<reference evidence="3" key="2">
    <citation type="submission" date="2017-05" db="EMBL/GenBank/DDBJ databases">
        <title>Improved OligoMM genomes.</title>
        <authorList>
            <person name="Garzetti D."/>
        </authorList>
    </citation>
    <scope>NUCLEOTIDE SEQUENCE [LARGE SCALE GENOMIC DNA]</scope>
    <source>
        <strain evidence="3">KB18</strain>
    </source>
</reference>
<dbReference type="InterPro" id="IPR041893">
    <property type="entry name" value="ArdA_dom3"/>
</dbReference>
<evidence type="ECO:0000313" key="1">
    <source>
        <dbReference type="EMBL" id="ASB40455.1"/>
    </source>
</evidence>
<dbReference type="Pfam" id="PF07275">
    <property type="entry name" value="ArdA"/>
    <property type="match status" value="1"/>
</dbReference>
<dbReference type="EMBL" id="CP021422">
    <property type="protein sequence ID" value="ASB40455.1"/>
    <property type="molecule type" value="Genomic_DNA"/>
</dbReference>
<dbReference type="InterPro" id="IPR009899">
    <property type="entry name" value="ArdA"/>
</dbReference>
<keyword evidence="3" id="KW-1185">Reference proteome</keyword>
<evidence type="ECO:0000313" key="4">
    <source>
        <dbReference type="Proteomes" id="UP000596035"/>
    </source>
</evidence>
<proteinExistence type="predicted"/>
<dbReference type="RefSeq" id="WP_066533996.1">
    <property type="nucleotide sequence ID" value="NZ_CP021422.1"/>
</dbReference>
<dbReference type="Proteomes" id="UP000596035">
    <property type="component" value="Chromosome"/>
</dbReference>
<dbReference type="Proteomes" id="UP000196710">
    <property type="component" value="Chromosome"/>
</dbReference>
<dbReference type="AlphaFoldDB" id="A0A1Z2XPS8"/>
<organism evidence="2 4">
    <name type="scientific">Acutalibacter muris</name>
    <dbReference type="NCBI Taxonomy" id="1796620"/>
    <lineage>
        <taxon>Bacteria</taxon>
        <taxon>Bacillati</taxon>
        <taxon>Bacillota</taxon>
        <taxon>Clostridia</taxon>
        <taxon>Eubacteriales</taxon>
        <taxon>Acutalibacteraceae</taxon>
        <taxon>Acutalibacter</taxon>
    </lineage>
</organism>
<dbReference type="InterPro" id="IPR041895">
    <property type="entry name" value="ArdA_dom1"/>
</dbReference>